<name>A0A7W4Z8M3_9GAMM</name>
<sequence length="153" mass="16717">MPHILKIIFGVAALALGLSATALAQSDREVYEYAIKRAARICPAYSKENTPPVIKAAPVGALRVLEDRGYVICPDLRLEADVPAVWYGNVGVFVWNPKVDGAGEMIIAKVDAMTRSEAFPVEIVVWDKQGERLENQTVPKFEARPGASLPSKR</sequence>
<keyword evidence="3" id="KW-1185">Reference proteome</keyword>
<evidence type="ECO:0000313" key="3">
    <source>
        <dbReference type="Proteomes" id="UP000535937"/>
    </source>
</evidence>
<feature type="chain" id="PRO_5030676239" evidence="1">
    <location>
        <begin position="25"/>
        <end position="153"/>
    </location>
</feature>
<reference evidence="2 3" key="1">
    <citation type="submission" date="2020-08" db="EMBL/GenBank/DDBJ databases">
        <title>Genomic Encyclopedia of Type Strains, Phase III (KMG-III): the genomes of soil and plant-associated and newly described type strains.</title>
        <authorList>
            <person name="Whitman W."/>
        </authorList>
    </citation>
    <scope>NUCLEOTIDE SEQUENCE [LARGE SCALE GENOMIC DNA]</scope>
    <source>
        <strain evidence="2 3">CECT 8799</strain>
    </source>
</reference>
<accession>A0A7W4Z8M3</accession>
<protein>
    <submittedName>
        <fullName evidence="2">Uncharacterized protein</fullName>
    </submittedName>
</protein>
<organism evidence="2 3">
    <name type="scientific">Microbulbifer rhizosphaerae</name>
    <dbReference type="NCBI Taxonomy" id="1562603"/>
    <lineage>
        <taxon>Bacteria</taxon>
        <taxon>Pseudomonadati</taxon>
        <taxon>Pseudomonadota</taxon>
        <taxon>Gammaproteobacteria</taxon>
        <taxon>Cellvibrionales</taxon>
        <taxon>Microbulbiferaceae</taxon>
        <taxon>Microbulbifer</taxon>
    </lineage>
</organism>
<dbReference type="Proteomes" id="UP000535937">
    <property type="component" value="Unassembled WGS sequence"/>
</dbReference>
<feature type="signal peptide" evidence="1">
    <location>
        <begin position="1"/>
        <end position="24"/>
    </location>
</feature>
<dbReference type="EMBL" id="JACHWZ010000006">
    <property type="protein sequence ID" value="MBB3060701.1"/>
    <property type="molecule type" value="Genomic_DNA"/>
</dbReference>
<keyword evidence="1" id="KW-0732">Signal</keyword>
<proteinExistence type="predicted"/>
<comment type="caution">
    <text evidence="2">The sequence shown here is derived from an EMBL/GenBank/DDBJ whole genome shotgun (WGS) entry which is preliminary data.</text>
</comment>
<evidence type="ECO:0000256" key="1">
    <source>
        <dbReference type="SAM" id="SignalP"/>
    </source>
</evidence>
<dbReference type="RefSeq" id="WP_183458343.1">
    <property type="nucleotide sequence ID" value="NZ_JACHWZ010000006.1"/>
</dbReference>
<dbReference type="AlphaFoldDB" id="A0A7W4Z8M3"/>
<gene>
    <name evidence="2" type="ORF">FHS09_001521</name>
</gene>
<evidence type="ECO:0000313" key="2">
    <source>
        <dbReference type="EMBL" id="MBB3060701.1"/>
    </source>
</evidence>